<dbReference type="Proteomes" id="UP000265520">
    <property type="component" value="Unassembled WGS sequence"/>
</dbReference>
<dbReference type="AlphaFoldDB" id="A0A392UJ46"/>
<comment type="caution">
    <text evidence="1">The sequence shown here is derived from an EMBL/GenBank/DDBJ whole genome shotgun (WGS) entry which is preliminary data.</text>
</comment>
<evidence type="ECO:0000313" key="1">
    <source>
        <dbReference type="EMBL" id="MCI73649.1"/>
    </source>
</evidence>
<organism evidence="1 2">
    <name type="scientific">Trifolium medium</name>
    <dbReference type="NCBI Taxonomy" id="97028"/>
    <lineage>
        <taxon>Eukaryota</taxon>
        <taxon>Viridiplantae</taxon>
        <taxon>Streptophyta</taxon>
        <taxon>Embryophyta</taxon>
        <taxon>Tracheophyta</taxon>
        <taxon>Spermatophyta</taxon>
        <taxon>Magnoliopsida</taxon>
        <taxon>eudicotyledons</taxon>
        <taxon>Gunneridae</taxon>
        <taxon>Pentapetalae</taxon>
        <taxon>rosids</taxon>
        <taxon>fabids</taxon>
        <taxon>Fabales</taxon>
        <taxon>Fabaceae</taxon>
        <taxon>Papilionoideae</taxon>
        <taxon>50 kb inversion clade</taxon>
        <taxon>NPAAA clade</taxon>
        <taxon>Hologalegina</taxon>
        <taxon>IRL clade</taxon>
        <taxon>Trifolieae</taxon>
        <taxon>Trifolium</taxon>
    </lineage>
</organism>
<evidence type="ECO:0000313" key="2">
    <source>
        <dbReference type="Proteomes" id="UP000265520"/>
    </source>
</evidence>
<feature type="non-terminal residue" evidence="1">
    <location>
        <position position="1"/>
    </location>
</feature>
<sequence>DLVVESVLCAARSGLGALRRRVLV</sequence>
<name>A0A392UJ46_9FABA</name>
<accession>A0A392UJ46</accession>
<proteinExistence type="predicted"/>
<reference evidence="1 2" key="1">
    <citation type="journal article" date="2018" name="Front. Plant Sci.">
        <title>Red Clover (Trifolium pratense) and Zigzag Clover (T. medium) - A Picture of Genomic Similarities and Differences.</title>
        <authorList>
            <person name="Dluhosova J."/>
            <person name="Istvanek J."/>
            <person name="Nedelnik J."/>
            <person name="Repkova J."/>
        </authorList>
    </citation>
    <scope>NUCLEOTIDE SEQUENCE [LARGE SCALE GENOMIC DNA]</scope>
    <source>
        <strain evidence="2">cv. 10/8</strain>
        <tissue evidence="1">Leaf</tissue>
    </source>
</reference>
<protein>
    <submittedName>
        <fullName evidence="1">Uncharacterized protein</fullName>
    </submittedName>
</protein>
<keyword evidence="2" id="KW-1185">Reference proteome</keyword>
<dbReference type="EMBL" id="LXQA010843376">
    <property type="protein sequence ID" value="MCI73649.1"/>
    <property type="molecule type" value="Genomic_DNA"/>
</dbReference>